<sequence length="189" mass="21725">MALTSYEERKVGQSKRITESPVWEEALIQEFIYLVGHLNHSEQHLIEADAYIGYPVFGNLVDEIRELRKKAGQVMFEIERLEAREKGGEEFRTSWESIWCTLKHLTTALIHTDEVIEKILRKIREGGTDNIASLNTQLQILLEVRKGVLESLKKLISQAKTLSNIVEDASVRCREDLCLEEVVEQESSK</sequence>
<dbReference type="STRING" id="399550.Smar_0754"/>
<dbReference type="RefSeq" id="WP_011839046.1">
    <property type="nucleotide sequence ID" value="NC_009033.1"/>
</dbReference>
<name>A3DMJ5_STAMF</name>
<reference evidence="1 2" key="2">
    <citation type="journal article" date="2009" name="Stand. Genomic Sci.">
        <title>Complete genome sequence of Staphylothermus marinus Stetter and Fiala 1986 type strain F1.</title>
        <authorList>
            <person name="Anderson I.J."/>
            <person name="Sun H."/>
            <person name="Lapidus A."/>
            <person name="Copeland A."/>
            <person name="Glavina Del Rio T."/>
            <person name="Tice H."/>
            <person name="Dalin E."/>
            <person name="Lucas S."/>
            <person name="Barry K."/>
            <person name="Land M."/>
            <person name="Richardson P."/>
            <person name="Huber H."/>
            <person name="Kyrpides N.C."/>
        </authorList>
    </citation>
    <scope>NUCLEOTIDE SEQUENCE [LARGE SCALE GENOMIC DNA]</scope>
    <source>
        <strain evidence="2">ATCC 43588 / DSM 3639 / JCM 9404 / F1</strain>
    </source>
</reference>
<dbReference type="EMBL" id="CP000575">
    <property type="protein sequence ID" value="ABN69855.1"/>
    <property type="molecule type" value="Genomic_DNA"/>
</dbReference>
<reference evidence="2" key="1">
    <citation type="journal article" date="2009" name="BMC Genomics">
        <title>The complete genome sequence of Staphylothermus marinus reveals differences in sulfur metabolism among heterotrophic Crenarchaeota.</title>
        <authorList>
            <person name="Anderson I.J."/>
            <person name="Dharmarajan L."/>
            <person name="Rodriguez J."/>
            <person name="Hooper S."/>
            <person name="Porat I."/>
            <person name="Ulrich L.E."/>
            <person name="Elkins J.G."/>
            <person name="Mavromatis K."/>
            <person name="Sun H."/>
            <person name="Land M."/>
            <person name="Lapidus A."/>
            <person name="Lucas S."/>
            <person name="Barry K."/>
            <person name="Huber H."/>
            <person name="Zhulin I.B."/>
            <person name="Whitman W.B."/>
            <person name="Mukhopadhyay B."/>
            <person name="Woese C."/>
            <person name="Bristow J."/>
            <person name="Kyrpides N."/>
        </authorList>
    </citation>
    <scope>NUCLEOTIDE SEQUENCE [LARGE SCALE GENOMIC DNA]</scope>
    <source>
        <strain evidence="2">ATCC 43588 / DSM 3639 / JCM 9404 / F1</strain>
    </source>
</reference>
<keyword evidence="2" id="KW-1185">Reference proteome</keyword>
<dbReference type="eggNOG" id="arCOG07489">
    <property type="taxonomic scope" value="Archaea"/>
</dbReference>
<dbReference type="Proteomes" id="UP000000254">
    <property type="component" value="Chromosome"/>
</dbReference>
<gene>
    <name evidence="1" type="ordered locus">Smar_0754</name>
</gene>
<evidence type="ECO:0000313" key="1">
    <source>
        <dbReference type="EMBL" id="ABN69855.1"/>
    </source>
</evidence>
<evidence type="ECO:0000313" key="2">
    <source>
        <dbReference type="Proteomes" id="UP000000254"/>
    </source>
</evidence>
<dbReference type="HOGENOM" id="CLU_128034_0_0_2"/>
<proteinExistence type="predicted"/>
<dbReference type="AlphaFoldDB" id="A3DMJ5"/>
<dbReference type="OrthoDB" id="46004at2157"/>
<protein>
    <submittedName>
        <fullName evidence="1">Uncharacterized protein</fullName>
    </submittedName>
</protein>
<dbReference type="GeneID" id="4907224"/>
<dbReference type="KEGG" id="smr:Smar_0754"/>
<organism evidence="1 2">
    <name type="scientific">Staphylothermus marinus (strain ATCC 43588 / DSM 3639 / JCM 9404 / F1)</name>
    <dbReference type="NCBI Taxonomy" id="399550"/>
    <lineage>
        <taxon>Archaea</taxon>
        <taxon>Thermoproteota</taxon>
        <taxon>Thermoprotei</taxon>
        <taxon>Desulfurococcales</taxon>
        <taxon>Desulfurococcaceae</taxon>
        <taxon>Staphylothermus</taxon>
    </lineage>
</organism>
<accession>A3DMJ5</accession>